<organism evidence="1 2">
    <name type="scientific">Streptomyces dengpaensis</name>
    <dbReference type="NCBI Taxonomy" id="2049881"/>
    <lineage>
        <taxon>Bacteria</taxon>
        <taxon>Bacillati</taxon>
        <taxon>Actinomycetota</taxon>
        <taxon>Actinomycetes</taxon>
        <taxon>Kitasatosporales</taxon>
        <taxon>Streptomycetaceae</taxon>
        <taxon>Streptomyces</taxon>
    </lineage>
</organism>
<keyword evidence="2" id="KW-1185">Reference proteome</keyword>
<name>A0ABM6SMP5_9ACTN</name>
<evidence type="ECO:0000313" key="2">
    <source>
        <dbReference type="Proteomes" id="UP000238413"/>
    </source>
</evidence>
<dbReference type="RefSeq" id="WP_099498698.1">
    <property type="nucleotide sequence ID" value="NZ_CP026652.1"/>
</dbReference>
<accession>A0ABM6SMP5</accession>
<dbReference type="Proteomes" id="UP000238413">
    <property type="component" value="Chromosome"/>
</dbReference>
<sequence length="118" mass="12747">MEDVRELLAEYGQCHSDEVSERDRHRLLVNVVAALIRRTDAEATVDYHSPDDPAVFFELAGRDYVITVTAASGTDVAESASAAVRALDQRDLAPGVRWVLVCARTQGGGVATVYGWAG</sequence>
<evidence type="ECO:0000313" key="1">
    <source>
        <dbReference type="EMBL" id="AVH55724.1"/>
    </source>
</evidence>
<protein>
    <submittedName>
        <fullName evidence="1">Uncharacterized protein</fullName>
    </submittedName>
</protein>
<dbReference type="EMBL" id="CP026652">
    <property type="protein sequence ID" value="AVH55724.1"/>
    <property type="molecule type" value="Genomic_DNA"/>
</dbReference>
<proteinExistence type="predicted"/>
<reference evidence="1 2" key="1">
    <citation type="submission" date="2018-02" db="EMBL/GenBank/DDBJ databases">
        <title>Complete genome sequence of Streptomyces dengpaensis, the producer of angucyclines.</title>
        <authorList>
            <person name="Yumei L."/>
        </authorList>
    </citation>
    <scope>NUCLEOTIDE SEQUENCE [LARGE SCALE GENOMIC DNA]</scope>
    <source>
        <strain evidence="1 2">XZHG99</strain>
    </source>
</reference>
<gene>
    <name evidence="1" type="ORF">C4B68_07995</name>
</gene>